<dbReference type="PROSITE" id="PS50009">
    <property type="entry name" value="RASGEF_CAT"/>
    <property type="match status" value="1"/>
</dbReference>
<dbReference type="Proteomes" id="UP000050795">
    <property type="component" value="Unassembled WGS sequence"/>
</dbReference>
<reference evidence="6" key="2">
    <citation type="submission" date="2023-11" db="UniProtKB">
        <authorList>
            <consortium name="WormBaseParasite"/>
        </authorList>
    </citation>
    <scope>IDENTIFICATION</scope>
</reference>
<evidence type="ECO:0000256" key="1">
    <source>
        <dbReference type="ARBA" id="ARBA00022658"/>
    </source>
</evidence>
<dbReference type="AlphaFoldDB" id="A0AA85JLH2"/>
<protein>
    <recommendedName>
        <fullName evidence="4">Ras-GEF domain-containing protein</fullName>
    </recommendedName>
</protein>
<dbReference type="SUPFAM" id="SSF48366">
    <property type="entry name" value="Ras GEF"/>
    <property type="match status" value="1"/>
</dbReference>
<dbReference type="GO" id="GO:0005886">
    <property type="term" value="C:plasma membrane"/>
    <property type="evidence" value="ECO:0007669"/>
    <property type="project" value="TreeGrafter"/>
</dbReference>
<feature type="region of interest" description="Disordered" evidence="3">
    <location>
        <begin position="356"/>
        <end position="389"/>
    </location>
</feature>
<organism evidence="5 6">
    <name type="scientific">Trichobilharzia regenti</name>
    <name type="common">Nasal bird schistosome</name>
    <dbReference type="NCBI Taxonomy" id="157069"/>
    <lineage>
        <taxon>Eukaryota</taxon>
        <taxon>Metazoa</taxon>
        <taxon>Spiralia</taxon>
        <taxon>Lophotrochozoa</taxon>
        <taxon>Platyhelminthes</taxon>
        <taxon>Trematoda</taxon>
        <taxon>Digenea</taxon>
        <taxon>Strigeidida</taxon>
        <taxon>Schistosomatoidea</taxon>
        <taxon>Schistosomatidae</taxon>
        <taxon>Trichobilharzia</taxon>
    </lineage>
</organism>
<name>A0AA85JLH2_TRIRE</name>
<feature type="region of interest" description="Disordered" evidence="3">
    <location>
        <begin position="1125"/>
        <end position="1145"/>
    </location>
</feature>
<evidence type="ECO:0000256" key="2">
    <source>
        <dbReference type="PROSITE-ProRule" id="PRU00168"/>
    </source>
</evidence>
<feature type="region of interest" description="Disordered" evidence="3">
    <location>
        <begin position="573"/>
        <end position="606"/>
    </location>
</feature>
<proteinExistence type="predicted"/>
<evidence type="ECO:0000256" key="3">
    <source>
        <dbReference type="SAM" id="MobiDB-lite"/>
    </source>
</evidence>
<feature type="region of interest" description="Disordered" evidence="3">
    <location>
        <begin position="955"/>
        <end position="991"/>
    </location>
</feature>
<evidence type="ECO:0000313" key="6">
    <source>
        <dbReference type="WBParaSite" id="TREG1_27450.1"/>
    </source>
</evidence>
<keyword evidence="5" id="KW-1185">Reference proteome</keyword>
<feature type="compositionally biased region" description="Basic residues" evidence="3">
    <location>
        <begin position="358"/>
        <end position="375"/>
    </location>
</feature>
<dbReference type="InterPro" id="IPR023578">
    <property type="entry name" value="Ras_GEF_dom_sf"/>
</dbReference>
<evidence type="ECO:0000259" key="4">
    <source>
        <dbReference type="PROSITE" id="PS50009"/>
    </source>
</evidence>
<dbReference type="Pfam" id="PF00617">
    <property type="entry name" value="RasGEF"/>
    <property type="match status" value="1"/>
</dbReference>
<dbReference type="Gene3D" id="1.10.840.10">
    <property type="entry name" value="Ras guanine-nucleotide exchange factors catalytic domain"/>
    <property type="match status" value="1"/>
</dbReference>
<dbReference type="PANTHER" id="PTHR23113">
    <property type="entry name" value="GUANINE NUCLEOTIDE EXCHANGE FACTOR"/>
    <property type="match status" value="1"/>
</dbReference>
<dbReference type="InterPro" id="IPR001895">
    <property type="entry name" value="RASGEF_cat_dom"/>
</dbReference>
<dbReference type="InterPro" id="IPR036964">
    <property type="entry name" value="RASGEF_cat_dom_sf"/>
</dbReference>
<dbReference type="GO" id="GO:0007265">
    <property type="term" value="P:Ras protein signal transduction"/>
    <property type="evidence" value="ECO:0007669"/>
    <property type="project" value="TreeGrafter"/>
</dbReference>
<dbReference type="PANTHER" id="PTHR23113:SF368">
    <property type="entry name" value="CELL DIVISION CONTROL PROTEIN 25"/>
    <property type="match status" value="1"/>
</dbReference>
<feature type="compositionally biased region" description="Low complexity" evidence="3">
    <location>
        <begin position="1057"/>
        <end position="1066"/>
    </location>
</feature>
<feature type="compositionally biased region" description="Low complexity" evidence="3">
    <location>
        <begin position="956"/>
        <end position="972"/>
    </location>
</feature>
<feature type="region of interest" description="Disordered" evidence="3">
    <location>
        <begin position="1048"/>
        <end position="1073"/>
    </location>
</feature>
<sequence length="1185" mass="130354">MMDYVKSSGCYQPLTPDHASLSSLAEEVAFADITKVSHEDFAKQITLIELSFFKAIRREEFASLKWNGREKHLYAPNIVASTRWFNQINFWVQKEILKYSCVSKRTEMLSFFIKISKKLVEYNNLYSAMSIISALQVECIYRLRHTWSGLGNKDRTSYRRLEELFSQDDNCRRQREHMNSINLPGIPYLGLYLSDLTYTNVAQPRINGKPTAIWYTKINAIIDTIAYFQQSEYSFPVDETLNAYLCAQRYIEELQKFLEEDNYKTSLLLEPPPTPPPAAPTTPSLAYLHQPYTSLSSGTITTNNNNSELTDNRFPNDNAAVVGGTTFGGVGGGSSSISSGFGFRSPSSKLSNLCHTIKQQHSHHHHHHVHQHPGHSRTGSNVSSKGGGATVNSSFESDLLLMVLPSTPPSASSSFKHIAESGNDNDTDAGKMMKNSVQAMNKSFECKNELKSMRKISWDENVECVAPTAGEICKPMTTILSKDHPDNGVVTQPNLLCDSDLQSTSKQPEFMLPASQSSKLPPLPPRPSVDCEVRASTLNHRLFDGNKCDQPLSSITPYPNTTTTITTAPITTSSTVHSDNEHDQSYTTTTNKNNKQLMNQKAPPVNYTRPSISFSESSSKCHNNLEMELSLCSVNDVFDSSAVAVAACAAAALTAGSSAAYPTSSLKTMRTPTAGGFDTTNLGDDDDDGKFDDAPVFATSTPPGSPKSKHIDLSVVNPYAAPTSIIDNNHHLSFAAPTTFPNCFGVKVICQGVVQRRTVCRFPPVVFGRGDSNQSLNSTSCSTNAPLFTSPSPPVHASNSSLSTASNIAVGETTKTGYFDISSSTKYRQIGFSKWRRLWATLVLVGDGLTAYMIYFEPKVKNAIHRSQFQAHQCQIHCLFDPPKHRTFISNSDCCDGPECNQIKMDHESERHRHDHHDDNIIDGEDTTPEVDDDVGEISGLLGTTTDLENKKLDVSTSSSNNNNNTPIHSTTMVTRRRGGKKMLNPSNPLFMSSKVELGRHRNGTLDPNSFMLTDYILGKTYRFRPIVPNAAATSTGSFHCPITTTTTKSLSRLDPSRSSHTSSSSTGGGGTGAFNWFLRSPHQLSTRIPPESPGQSSSVSLSPEMNCVGRARGLSAPGLLFIHSHPGGGNTQTSTSSRKRSTTSVTGNENVHVWLRSIQSVIEQIYTAYLLRHHHQQQRGQEKR</sequence>
<dbReference type="InterPro" id="IPR008937">
    <property type="entry name" value="Ras-like_GEF"/>
</dbReference>
<reference evidence="5" key="1">
    <citation type="submission" date="2022-06" db="EMBL/GenBank/DDBJ databases">
        <authorList>
            <person name="Berger JAMES D."/>
            <person name="Berger JAMES D."/>
        </authorList>
    </citation>
    <scope>NUCLEOTIDE SEQUENCE [LARGE SCALE GENOMIC DNA]</scope>
</reference>
<feature type="domain" description="Ras-GEF" evidence="4">
    <location>
        <begin position="37"/>
        <end position="272"/>
    </location>
</feature>
<feature type="compositionally biased region" description="Polar residues" evidence="3">
    <location>
        <begin position="377"/>
        <end position="389"/>
    </location>
</feature>
<dbReference type="SMART" id="SM00147">
    <property type="entry name" value="RasGEF"/>
    <property type="match status" value="1"/>
</dbReference>
<evidence type="ECO:0000313" key="5">
    <source>
        <dbReference type="Proteomes" id="UP000050795"/>
    </source>
</evidence>
<dbReference type="GO" id="GO:0005085">
    <property type="term" value="F:guanyl-nucleotide exchange factor activity"/>
    <property type="evidence" value="ECO:0007669"/>
    <property type="project" value="UniProtKB-KW"/>
</dbReference>
<feature type="compositionally biased region" description="Polar residues" evidence="3">
    <location>
        <begin position="585"/>
        <end position="599"/>
    </location>
</feature>
<dbReference type="CDD" id="cd00155">
    <property type="entry name" value="RasGEF"/>
    <property type="match status" value="1"/>
</dbReference>
<keyword evidence="1 2" id="KW-0344">Guanine-nucleotide releasing factor</keyword>
<accession>A0AA85JLH2</accession>
<dbReference type="WBParaSite" id="TREG1_27450.1">
    <property type="protein sequence ID" value="TREG1_27450.1"/>
    <property type="gene ID" value="TREG1_27450"/>
</dbReference>